<feature type="domain" description="4Fe-4S His(Cys)3-ligated-type" evidence="18">
    <location>
        <begin position="90"/>
        <end position="129"/>
    </location>
</feature>
<dbReference type="PROSITE" id="PS51669">
    <property type="entry name" value="4FE4S_MOW_BIS_MGD"/>
    <property type="match status" value="1"/>
</dbReference>
<dbReference type="GO" id="GO:0051537">
    <property type="term" value="F:2 iron, 2 sulfur cluster binding"/>
    <property type="evidence" value="ECO:0007669"/>
    <property type="project" value="UniProtKB-KW"/>
</dbReference>
<feature type="domain" description="4Fe-4S Mo/W bis-MGD-type" evidence="17">
    <location>
        <begin position="228"/>
        <end position="284"/>
    </location>
</feature>
<evidence type="ECO:0000256" key="7">
    <source>
        <dbReference type="ARBA" id="ARBA00022719"/>
    </source>
</evidence>
<dbReference type="PROSITE" id="PS51839">
    <property type="entry name" value="4FE4S_HC3"/>
    <property type="match status" value="1"/>
</dbReference>
<sequence length="907" mass="95320">MAEQTPESVTPVTFNLDGRDVTAKKGDMLIAAAEQAGTYIPRFCYHPRMKPVGVCRMCLVEVDTGRGPTLQPACFIEASDNMTVVTDSDKVKKAQDGVLEFLLANHPLDCPVCDKGGECPLQDQTLAHGPGETRFVEEKRHFAKPIALSELVLLDRERCIQCSRCTRFADEVAGEALIEFAGRGEHVEVAAFPEEPFSSYFSGNTVQICPVGALTATPYRFAARPWDLEQVESTCTGCAVGCRVAVQSSSGRLTRLLGIDADPVNHSWLCDKGRFGFEGVNGPEEGNDDLDIVDPRRRISEPLVRKGGELVAVSWGEALSTTAELLRDATKSGPEGVGAIGGAQLTNEGAFAWATLFKGVLGTDSMDAQLDDGLDARHVLGLPRATMNEAAEACTVILLSGDLREELPVLFLRLRESARDAKSSVIDLGPRASALSDLAAVRLPSRPGDAHLIARSLGGDASAVTQLNGHPEGRTFTDDDLARARHLIGEDGTGVVIVLGRTSIAEDASFVESAARELHANLPNATFLPTLRRGNVMGALEMGLAPGILPGRTSLEAPSPQLRESWPLVPGKAGRGTAEQLRALAEGSQNALVLLGADPLIDVNDASLVARALHGSAPIIAVTGNGSPVLAHAQVILPASISYERPGTTTNIEGRVSRLGQKMVAPGLAWPDWMIAAELAREFSYDMNVSVVGDVTDQIARVAPSFAGLDAALFDSARARDGVVAGSGGSLAVVPALIDPMATPGMTSADEFGLGSFAGVVANEADEQTTSPATGSTLSGATLGSVAAPEVPAPDNYSLRLVATRTLYDMGSTVSSSPSLQALTPNAVVMANPYDLDRLGVKTGDRVRLRTETTTLNLSVEADTGVIRGTVALNVNVPVEGSEVHGNAVASLLDSTALVTDVRLESL</sequence>
<comment type="cofactor">
    <cofactor evidence="1">
        <name>[4Fe-4S] cluster</name>
        <dbReference type="ChEBI" id="CHEBI:49883"/>
    </cofactor>
</comment>
<organism evidence="19">
    <name type="scientific">freshwater metagenome</name>
    <dbReference type="NCBI Taxonomy" id="449393"/>
    <lineage>
        <taxon>unclassified sequences</taxon>
        <taxon>metagenomes</taxon>
        <taxon>ecological metagenomes</taxon>
    </lineage>
</organism>
<dbReference type="PROSITE" id="PS00643">
    <property type="entry name" value="COMPLEX1_75K_3"/>
    <property type="match status" value="1"/>
</dbReference>
<keyword evidence="11" id="KW-0411">Iron-sulfur</keyword>
<dbReference type="InterPro" id="IPR010228">
    <property type="entry name" value="NADH_UbQ_OxRdtase_Gsu"/>
</dbReference>
<evidence type="ECO:0000256" key="10">
    <source>
        <dbReference type="ARBA" id="ARBA00023004"/>
    </source>
</evidence>
<keyword evidence="9" id="KW-1278">Translocase</keyword>
<dbReference type="Pfam" id="PF04879">
    <property type="entry name" value="Molybdop_Fe4S4"/>
    <property type="match status" value="1"/>
</dbReference>
<dbReference type="SUPFAM" id="SSF50692">
    <property type="entry name" value="ADC-like"/>
    <property type="match status" value="1"/>
</dbReference>
<dbReference type="AlphaFoldDB" id="A0A6J7E551"/>
<evidence type="ECO:0000256" key="13">
    <source>
        <dbReference type="ARBA" id="ARBA00023075"/>
    </source>
</evidence>
<dbReference type="SUPFAM" id="SSF54862">
    <property type="entry name" value="4Fe-4S ferredoxins"/>
    <property type="match status" value="1"/>
</dbReference>
<evidence type="ECO:0000256" key="8">
    <source>
        <dbReference type="ARBA" id="ARBA00022723"/>
    </source>
</evidence>
<dbReference type="Gene3D" id="3.10.20.740">
    <property type="match status" value="1"/>
</dbReference>
<dbReference type="PROSITE" id="PS51085">
    <property type="entry name" value="2FE2S_FER_2"/>
    <property type="match status" value="1"/>
</dbReference>
<keyword evidence="5" id="KW-0004">4Fe-4S</keyword>
<comment type="function">
    <text evidence="2">NDH-1 shuttles electrons from NADH, via FMN and iron-sulfur (Fe-S) centers, to quinones in the respiratory chain. The immediate electron acceptor for the enzyme in this species is believed to be ubiquinone. Couples the redox reaction to proton translocation (for every two electrons transferred, four hydrogen ions are translocated across the cytoplasmic membrane), and thus conserves the redox energy in a proton gradient.</text>
</comment>
<evidence type="ECO:0000259" key="17">
    <source>
        <dbReference type="PROSITE" id="PS51669"/>
    </source>
</evidence>
<evidence type="ECO:0000256" key="15">
    <source>
        <dbReference type="ARBA" id="ARBA00034078"/>
    </source>
</evidence>
<dbReference type="InterPro" id="IPR019574">
    <property type="entry name" value="NADH_UbQ_OxRdtase_Gsu_4Fe4S-bd"/>
</dbReference>
<dbReference type="InterPro" id="IPR006656">
    <property type="entry name" value="Mopterin_OxRdtase"/>
</dbReference>
<dbReference type="InterPro" id="IPR050123">
    <property type="entry name" value="Prok_molybdopt-oxidoreductase"/>
</dbReference>
<dbReference type="PANTHER" id="PTHR43105">
    <property type="entry name" value="RESPIRATORY NITRATE REDUCTASE"/>
    <property type="match status" value="1"/>
</dbReference>
<keyword evidence="6" id="KW-0001">2Fe-2S</keyword>
<evidence type="ECO:0000256" key="9">
    <source>
        <dbReference type="ARBA" id="ARBA00022967"/>
    </source>
</evidence>
<dbReference type="InterPro" id="IPR000283">
    <property type="entry name" value="NADH_UbQ_OxRdtase_75kDa_su_CS"/>
</dbReference>
<dbReference type="GO" id="GO:0042773">
    <property type="term" value="P:ATP synthesis coupled electron transport"/>
    <property type="evidence" value="ECO:0007669"/>
    <property type="project" value="InterPro"/>
</dbReference>
<dbReference type="Pfam" id="PF01568">
    <property type="entry name" value="Molydop_binding"/>
    <property type="match status" value="1"/>
</dbReference>
<comment type="subcellular location">
    <subcellularLocation>
        <location evidence="3">Membrane</location>
    </subcellularLocation>
</comment>
<dbReference type="GO" id="GO:0048038">
    <property type="term" value="F:quinone binding"/>
    <property type="evidence" value="ECO:0007669"/>
    <property type="project" value="UniProtKB-KW"/>
</dbReference>
<evidence type="ECO:0000256" key="3">
    <source>
        <dbReference type="ARBA" id="ARBA00004370"/>
    </source>
</evidence>
<keyword evidence="8" id="KW-0479">Metal-binding</keyword>
<feature type="domain" description="2Fe-2S ferredoxin-type" evidence="16">
    <location>
        <begin position="10"/>
        <end position="90"/>
    </location>
</feature>
<dbReference type="InterPro" id="IPR009010">
    <property type="entry name" value="Asp_de-COase-like_dom_sf"/>
</dbReference>
<dbReference type="GO" id="GO:0016651">
    <property type="term" value="F:oxidoreductase activity, acting on NAD(P)H"/>
    <property type="evidence" value="ECO:0007669"/>
    <property type="project" value="InterPro"/>
</dbReference>
<dbReference type="GO" id="GO:0043546">
    <property type="term" value="F:molybdopterin cofactor binding"/>
    <property type="evidence" value="ECO:0007669"/>
    <property type="project" value="InterPro"/>
</dbReference>
<evidence type="ECO:0000259" key="16">
    <source>
        <dbReference type="PROSITE" id="PS51085"/>
    </source>
</evidence>
<dbReference type="InterPro" id="IPR036010">
    <property type="entry name" value="2Fe-2S_ferredoxin-like_sf"/>
</dbReference>
<keyword evidence="13" id="KW-0830">Ubiquinone</keyword>
<dbReference type="Gene3D" id="2.20.25.90">
    <property type="entry name" value="ADC-like domains"/>
    <property type="match status" value="1"/>
</dbReference>
<keyword evidence="7" id="KW-0874">Quinone</keyword>
<dbReference type="InterPro" id="IPR001041">
    <property type="entry name" value="2Fe-2S_ferredoxin-type"/>
</dbReference>
<dbReference type="GO" id="GO:0008137">
    <property type="term" value="F:NADH dehydrogenase (ubiquinone) activity"/>
    <property type="evidence" value="ECO:0007669"/>
    <property type="project" value="InterPro"/>
</dbReference>
<dbReference type="FunFam" id="3.10.20.740:FF:000004">
    <property type="entry name" value="NADH-quinone oxidoreductase"/>
    <property type="match status" value="1"/>
</dbReference>
<evidence type="ECO:0000259" key="18">
    <source>
        <dbReference type="PROSITE" id="PS51839"/>
    </source>
</evidence>
<dbReference type="SUPFAM" id="SSF53706">
    <property type="entry name" value="Formate dehydrogenase/DMSO reductase, domains 1-3"/>
    <property type="match status" value="1"/>
</dbReference>
<dbReference type="PANTHER" id="PTHR43105:SF10">
    <property type="entry name" value="NADH-QUINONE OXIDOREDUCTASE SUBUNIT G"/>
    <property type="match status" value="1"/>
</dbReference>
<dbReference type="SMART" id="SM00929">
    <property type="entry name" value="NADH-G_4Fe-4S_3"/>
    <property type="match status" value="1"/>
</dbReference>
<evidence type="ECO:0000256" key="1">
    <source>
        <dbReference type="ARBA" id="ARBA00001966"/>
    </source>
</evidence>
<accession>A0A6J7E551</accession>
<dbReference type="NCBIfam" id="TIGR01973">
    <property type="entry name" value="NuoG"/>
    <property type="match status" value="1"/>
</dbReference>
<dbReference type="GO" id="GO:0016020">
    <property type="term" value="C:membrane"/>
    <property type="evidence" value="ECO:0007669"/>
    <property type="project" value="UniProtKB-SubCell"/>
</dbReference>
<dbReference type="CDD" id="cd02775">
    <property type="entry name" value="MopB_CT"/>
    <property type="match status" value="1"/>
</dbReference>
<evidence type="ECO:0000256" key="12">
    <source>
        <dbReference type="ARBA" id="ARBA00023027"/>
    </source>
</evidence>
<dbReference type="CDD" id="cd00368">
    <property type="entry name" value="Molybdopterin-Binding"/>
    <property type="match status" value="1"/>
</dbReference>
<name>A0A6J7E551_9ZZZZ</name>
<keyword evidence="10" id="KW-0408">Iron</keyword>
<evidence type="ECO:0000256" key="5">
    <source>
        <dbReference type="ARBA" id="ARBA00022485"/>
    </source>
</evidence>
<dbReference type="SMART" id="SM00926">
    <property type="entry name" value="Molybdop_Fe4S4"/>
    <property type="match status" value="1"/>
</dbReference>
<dbReference type="Pfam" id="PF13510">
    <property type="entry name" value="Fer2_4"/>
    <property type="match status" value="1"/>
</dbReference>
<proteinExistence type="inferred from homology"/>
<comment type="similarity">
    <text evidence="4">Belongs to the complex I 75 kDa subunit family.</text>
</comment>
<gene>
    <name evidence="19" type="ORF">UFOPK3427_01242</name>
    <name evidence="20" type="ORF">UFOPK4112_00530</name>
</gene>
<dbReference type="Gene3D" id="2.40.40.20">
    <property type="match status" value="1"/>
</dbReference>
<dbReference type="CDD" id="cd00207">
    <property type="entry name" value="fer2"/>
    <property type="match status" value="1"/>
</dbReference>
<dbReference type="GO" id="GO:0046872">
    <property type="term" value="F:metal ion binding"/>
    <property type="evidence" value="ECO:0007669"/>
    <property type="project" value="UniProtKB-KW"/>
</dbReference>
<dbReference type="PROSITE" id="PS00641">
    <property type="entry name" value="COMPLEX1_75K_1"/>
    <property type="match status" value="1"/>
</dbReference>
<evidence type="ECO:0000313" key="20">
    <source>
        <dbReference type="EMBL" id="CAB5014902.1"/>
    </source>
</evidence>
<dbReference type="InterPro" id="IPR006963">
    <property type="entry name" value="Mopterin_OxRdtase_4Fe-4S_dom"/>
</dbReference>
<dbReference type="FunFam" id="3.30.70.20:FF:000002">
    <property type="entry name" value="NADH-ubiquinone oxidoreductase 75 kDa subunit"/>
    <property type="match status" value="1"/>
</dbReference>
<keyword evidence="12" id="KW-0520">NAD</keyword>
<evidence type="ECO:0000313" key="19">
    <source>
        <dbReference type="EMBL" id="CAB4877791.1"/>
    </source>
</evidence>
<protein>
    <submittedName>
        <fullName evidence="19">Unannotated protein</fullName>
    </submittedName>
</protein>
<reference evidence="19" key="1">
    <citation type="submission" date="2020-05" db="EMBL/GenBank/DDBJ databases">
        <authorList>
            <person name="Chiriac C."/>
            <person name="Salcher M."/>
            <person name="Ghai R."/>
            <person name="Kavagutti S V."/>
        </authorList>
    </citation>
    <scope>NUCLEOTIDE SEQUENCE</scope>
</reference>
<dbReference type="Gene3D" id="3.40.228.10">
    <property type="entry name" value="Dimethylsulfoxide Reductase, domain 2"/>
    <property type="match status" value="1"/>
</dbReference>
<dbReference type="InterPro" id="IPR054351">
    <property type="entry name" value="NADH_UbQ_OxRdtase_ferredoxin"/>
</dbReference>
<dbReference type="EMBL" id="CAFBPM010000004">
    <property type="protein sequence ID" value="CAB5014902.1"/>
    <property type="molecule type" value="Genomic_DNA"/>
</dbReference>
<dbReference type="Pfam" id="PF00384">
    <property type="entry name" value="Molybdopterin"/>
    <property type="match status" value="2"/>
</dbReference>
<dbReference type="SUPFAM" id="SSF54292">
    <property type="entry name" value="2Fe-2S ferredoxin-like"/>
    <property type="match status" value="1"/>
</dbReference>
<dbReference type="GO" id="GO:0051539">
    <property type="term" value="F:4 iron, 4 sulfur cluster binding"/>
    <property type="evidence" value="ECO:0007669"/>
    <property type="project" value="UniProtKB-KW"/>
</dbReference>
<dbReference type="Gene3D" id="3.30.70.20">
    <property type="match status" value="1"/>
</dbReference>
<keyword evidence="14" id="KW-0472">Membrane</keyword>
<comment type="cofactor">
    <cofactor evidence="15">
        <name>[2Fe-2S] cluster</name>
        <dbReference type="ChEBI" id="CHEBI:190135"/>
    </cofactor>
</comment>
<dbReference type="PROSITE" id="PS00642">
    <property type="entry name" value="COMPLEX1_75K_2"/>
    <property type="match status" value="1"/>
</dbReference>
<dbReference type="EMBL" id="CAFBLT010000001">
    <property type="protein sequence ID" value="CAB4877791.1"/>
    <property type="molecule type" value="Genomic_DNA"/>
</dbReference>
<dbReference type="Pfam" id="PF22117">
    <property type="entry name" value="Fer4_Nqo3"/>
    <property type="match status" value="1"/>
</dbReference>
<dbReference type="Gene3D" id="3.40.50.740">
    <property type="match status" value="2"/>
</dbReference>
<evidence type="ECO:0000256" key="4">
    <source>
        <dbReference type="ARBA" id="ARBA00005404"/>
    </source>
</evidence>
<dbReference type="Pfam" id="PF10588">
    <property type="entry name" value="NADH-G_4Fe-4S_3"/>
    <property type="match status" value="1"/>
</dbReference>
<evidence type="ECO:0000256" key="11">
    <source>
        <dbReference type="ARBA" id="ARBA00023014"/>
    </source>
</evidence>
<evidence type="ECO:0000256" key="6">
    <source>
        <dbReference type="ARBA" id="ARBA00022714"/>
    </source>
</evidence>
<evidence type="ECO:0000256" key="14">
    <source>
        <dbReference type="ARBA" id="ARBA00023136"/>
    </source>
</evidence>
<evidence type="ECO:0000256" key="2">
    <source>
        <dbReference type="ARBA" id="ARBA00002378"/>
    </source>
</evidence>
<dbReference type="InterPro" id="IPR006657">
    <property type="entry name" value="MoPterin_dinucl-bd_dom"/>
</dbReference>